<dbReference type="Gene3D" id="3.40.605.10">
    <property type="entry name" value="Aldehyde Dehydrogenase, Chain A, domain 1"/>
    <property type="match status" value="1"/>
</dbReference>
<keyword evidence="9" id="KW-1185">Reference proteome</keyword>
<dbReference type="SUPFAM" id="SSF53720">
    <property type="entry name" value="ALDH-like"/>
    <property type="match status" value="1"/>
</dbReference>
<dbReference type="GO" id="GO:0006081">
    <property type="term" value="P:aldehyde metabolic process"/>
    <property type="evidence" value="ECO:0007669"/>
    <property type="project" value="InterPro"/>
</dbReference>
<evidence type="ECO:0000313" key="9">
    <source>
        <dbReference type="Proteomes" id="UP000492821"/>
    </source>
</evidence>
<dbReference type="InterPro" id="IPR016161">
    <property type="entry name" value="Ald_DH/histidinol_DH"/>
</dbReference>
<keyword evidence="2 4" id="KW-0560">Oxidoreductase</keyword>
<evidence type="ECO:0000256" key="5">
    <source>
        <dbReference type="PIRSR" id="PIRSR036492-1"/>
    </source>
</evidence>
<evidence type="ECO:0000313" key="10">
    <source>
        <dbReference type="WBParaSite" id="Pan_g10710.t1"/>
    </source>
</evidence>
<evidence type="ECO:0000256" key="4">
    <source>
        <dbReference type="PIRNR" id="PIRNR036492"/>
    </source>
</evidence>
<dbReference type="WBParaSite" id="Pan_g10710.t1">
    <property type="protein sequence ID" value="Pan_g10710.t1"/>
    <property type="gene ID" value="Pan_g10710"/>
</dbReference>
<dbReference type="GO" id="GO:0004029">
    <property type="term" value="F:aldehyde dehydrogenase (NAD+) activity"/>
    <property type="evidence" value="ECO:0007669"/>
    <property type="project" value="TreeGrafter"/>
</dbReference>
<feature type="domain" description="Aldehyde dehydrogenase" evidence="8">
    <location>
        <begin position="67"/>
        <end position="489"/>
    </location>
</feature>
<dbReference type="Gene3D" id="3.40.309.10">
    <property type="entry name" value="Aldehyde Dehydrogenase, Chain A, domain 2"/>
    <property type="match status" value="1"/>
</dbReference>
<dbReference type="InterPro" id="IPR015590">
    <property type="entry name" value="Aldehyde_DH_dom"/>
</dbReference>
<accession>A0A7E4UN17</accession>
<reference evidence="10" key="2">
    <citation type="submission" date="2020-10" db="UniProtKB">
        <authorList>
            <consortium name="WormBaseParasite"/>
        </authorList>
    </citation>
    <scope>IDENTIFICATION</scope>
</reference>
<keyword evidence="3" id="KW-0520">NAD</keyword>
<dbReference type="FunFam" id="3.40.309.10:FF:000025">
    <property type="entry name" value="Aldehyde dehydrogenase"/>
    <property type="match status" value="1"/>
</dbReference>
<evidence type="ECO:0000256" key="3">
    <source>
        <dbReference type="ARBA" id="ARBA00023027"/>
    </source>
</evidence>
<dbReference type="PROSITE" id="PS00070">
    <property type="entry name" value="ALDEHYDE_DEHYDR_CYS"/>
    <property type="match status" value="1"/>
</dbReference>
<dbReference type="FunFam" id="3.40.605.10:FF:000004">
    <property type="entry name" value="Aldehyde dehydrogenase"/>
    <property type="match status" value="1"/>
</dbReference>
<evidence type="ECO:0000256" key="7">
    <source>
        <dbReference type="RuleBase" id="RU003345"/>
    </source>
</evidence>
<dbReference type="InterPro" id="IPR016163">
    <property type="entry name" value="Ald_DH_C"/>
</dbReference>
<dbReference type="PIRSF" id="PIRSF036492">
    <property type="entry name" value="ALDH"/>
    <property type="match status" value="1"/>
</dbReference>
<dbReference type="InterPro" id="IPR016162">
    <property type="entry name" value="Ald_DH_N"/>
</dbReference>
<dbReference type="InterPro" id="IPR012394">
    <property type="entry name" value="Aldehyde_DH_NAD(P)"/>
</dbReference>
<dbReference type="Proteomes" id="UP000492821">
    <property type="component" value="Unassembled WGS sequence"/>
</dbReference>
<dbReference type="PROSITE" id="PS00687">
    <property type="entry name" value="ALDEHYDE_DEHYDR_GLU"/>
    <property type="match status" value="1"/>
</dbReference>
<dbReference type="AlphaFoldDB" id="A0A7E4UN17"/>
<dbReference type="Pfam" id="PF00171">
    <property type="entry name" value="Aldedh"/>
    <property type="match status" value="1"/>
</dbReference>
<evidence type="ECO:0000256" key="1">
    <source>
        <dbReference type="ARBA" id="ARBA00009986"/>
    </source>
</evidence>
<dbReference type="PANTHER" id="PTHR43570:SF16">
    <property type="entry name" value="ALDEHYDE DEHYDROGENASE TYPE III, ISOFORM Q"/>
    <property type="match status" value="1"/>
</dbReference>
<evidence type="ECO:0000259" key="8">
    <source>
        <dbReference type="Pfam" id="PF00171"/>
    </source>
</evidence>
<protein>
    <recommendedName>
        <fullName evidence="4">Aldehyde dehydrogenase</fullName>
    </recommendedName>
</protein>
<name>A0A7E4UN17_PANRE</name>
<evidence type="ECO:0000256" key="6">
    <source>
        <dbReference type="PROSITE-ProRule" id="PRU10007"/>
    </source>
</evidence>
<feature type="active site" evidence="5">
    <location>
        <position position="303"/>
    </location>
</feature>
<evidence type="ECO:0000256" key="2">
    <source>
        <dbReference type="ARBA" id="ARBA00023002"/>
    </source>
</evidence>
<dbReference type="PANTHER" id="PTHR43570">
    <property type="entry name" value="ALDEHYDE DEHYDROGENASE"/>
    <property type="match status" value="1"/>
</dbReference>
<organism evidence="9 10">
    <name type="scientific">Panagrellus redivivus</name>
    <name type="common">Microworm</name>
    <dbReference type="NCBI Taxonomy" id="6233"/>
    <lineage>
        <taxon>Eukaryota</taxon>
        <taxon>Metazoa</taxon>
        <taxon>Ecdysozoa</taxon>
        <taxon>Nematoda</taxon>
        <taxon>Chromadorea</taxon>
        <taxon>Rhabditida</taxon>
        <taxon>Tylenchina</taxon>
        <taxon>Panagrolaimomorpha</taxon>
        <taxon>Panagrolaimoidea</taxon>
        <taxon>Panagrolaimidae</taxon>
        <taxon>Panagrellus</taxon>
    </lineage>
</organism>
<sequence>MSIESALRNAGGHGQRFALGPTTLWPGHKSIYSQFASVLSTMSTSSAPSESLNNDVSKMANDPASIVKKLRDTFDDGVLETVEKRKKELQAFERMVVENADAFADAMWKDLHKPPAESHAHEIDFLVGEIQQTLSNLKCWTAPTKVTRYVLQALDSAYILKEPLGVVLVIGAWNFPVRLLLSPVVGAIAAGNTVVIKPSEISSHTSHLVALLVPEYLSEGVATVVEGGPAETTELLKQRFDHIFYTGNPAVGKIVMRAAAEHLTPVTLELGGKNPVIIDETADLATTARRLVWGKFTNAGQVCVACDYVLNLHPDKEAFMKYVAEAITEFYGIVPKDSPDFGRIVSKRHFDRLIALLSATSGTVAIGGNSDESTLFVGPTVVTKVSEDDALMKEELFGPIMPVIDLETLDQAISFIRKREKPLALYVFSNKTKNVDLVTSRTSSGAVVVNDLIMHMSLETLPFGGVGQSGMGKYHGKYTFDTFTHEKSVLNRSSGFEKILFMRYPPYTESKLAWARRFLSKWRVPF</sequence>
<comment type="similarity">
    <text evidence="1 4 7">Belongs to the aldehyde dehydrogenase family.</text>
</comment>
<dbReference type="InterPro" id="IPR029510">
    <property type="entry name" value="Ald_DH_CS_GLU"/>
</dbReference>
<feature type="active site" evidence="5 6">
    <location>
        <position position="269"/>
    </location>
</feature>
<dbReference type="InterPro" id="IPR016160">
    <property type="entry name" value="Ald_DH_CS_CYS"/>
</dbReference>
<proteinExistence type="inferred from homology"/>
<reference evidence="9" key="1">
    <citation type="journal article" date="2013" name="Genetics">
        <title>The draft genome and transcriptome of Panagrellus redivivus are shaped by the harsh demands of a free-living lifestyle.</title>
        <authorList>
            <person name="Srinivasan J."/>
            <person name="Dillman A.R."/>
            <person name="Macchietto M.G."/>
            <person name="Heikkinen L."/>
            <person name="Lakso M."/>
            <person name="Fracchia K.M."/>
            <person name="Antoshechkin I."/>
            <person name="Mortazavi A."/>
            <person name="Wong G."/>
            <person name="Sternberg P.W."/>
        </authorList>
    </citation>
    <scope>NUCLEOTIDE SEQUENCE [LARGE SCALE GENOMIC DNA]</scope>
    <source>
        <strain evidence="9">MT8872</strain>
    </source>
</reference>
<dbReference type="GO" id="GO:0005737">
    <property type="term" value="C:cytoplasm"/>
    <property type="evidence" value="ECO:0007669"/>
    <property type="project" value="TreeGrafter"/>
</dbReference>